<keyword evidence="6" id="KW-1185">Reference proteome</keyword>
<dbReference type="PANTHER" id="PTHR34535">
    <property type="entry name" value="HYDROGENASE MATURATION FACTOR HYPA"/>
    <property type="match status" value="1"/>
</dbReference>
<evidence type="ECO:0000313" key="6">
    <source>
        <dbReference type="Proteomes" id="UP001208567"/>
    </source>
</evidence>
<dbReference type="Proteomes" id="UP001208567">
    <property type="component" value="Unassembled WGS sequence"/>
</dbReference>
<organism evidence="5 6">
    <name type="scientific">Clostridium omnivorum</name>
    <dbReference type="NCBI Taxonomy" id="1604902"/>
    <lineage>
        <taxon>Bacteria</taxon>
        <taxon>Bacillati</taxon>
        <taxon>Bacillota</taxon>
        <taxon>Clostridia</taxon>
        <taxon>Eubacteriales</taxon>
        <taxon>Clostridiaceae</taxon>
        <taxon>Clostridium</taxon>
    </lineage>
</organism>
<evidence type="ECO:0000256" key="2">
    <source>
        <dbReference type="ARBA" id="ARBA00022723"/>
    </source>
</evidence>
<evidence type="ECO:0000256" key="1">
    <source>
        <dbReference type="ARBA" id="ARBA00022596"/>
    </source>
</evidence>
<comment type="function">
    <text evidence="4">Involved in the maturation of [NiFe] hydrogenases. Required for nickel insertion into the metal center of the hydrogenase.</text>
</comment>
<feature type="binding site" evidence="4">
    <location>
        <position position="76"/>
    </location>
    <ligand>
        <name>Zn(2+)</name>
        <dbReference type="ChEBI" id="CHEBI:29105"/>
    </ligand>
</feature>
<name>A0ABQ5NB08_9CLOT</name>
<dbReference type="EMBL" id="BRXR01000001">
    <property type="protein sequence ID" value="GLC32381.1"/>
    <property type="molecule type" value="Genomic_DNA"/>
</dbReference>
<evidence type="ECO:0000256" key="4">
    <source>
        <dbReference type="HAMAP-Rule" id="MF_00213"/>
    </source>
</evidence>
<keyword evidence="3 4" id="KW-0862">Zinc</keyword>
<dbReference type="RefSeq" id="WP_264851683.1">
    <property type="nucleotide sequence ID" value="NZ_BRXR01000001.1"/>
</dbReference>
<feature type="binding site" evidence="4">
    <location>
        <position position="90"/>
    </location>
    <ligand>
        <name>Zn(2+)</name>
        <dbReference type="ChEBI" id="CHEBI:29105"/>
    </ligand>
</feature>
<dbReference type="NCBIfam" id="TIGR00100">
    <property type="entry name" value="hypA"/>
    <property type="match status" value="1"/>
</dbReference>
<evidence type="ECO:0000313" key="5">
    <source>
        <dbReference type="EMBL" id="GLC32381.1"/>
    </source>
</evidence>
<accession>A0ABQ5NB08</accession>
<feature type="binding site" evidence="4">
    <location>
        <position position="2"/>
    </location>
    <ligand>
        <name>Ni(2+)</name>
        <dbReference type="ChEBI" id="CHEBI:49786"/>
    </ligand>
</feature>
<dbReference type="Gene3D" id="3.30.2320.80">
    <property type="match status" value="1"/>
</dbReference>
<comment type="caution">
    <text evidence="5">The sequence shown here is derived from an EMBL/GenBank/DDBJ whole genome shotgun (WGS) entry which is preliminary data.</text>
</comment>
<evidence type="ECO:0000256" key="3">
    <source>
        <dbReference type="ARBA" id="ARBA00022833"/>
    </source>
</evidence>
<sequence length="118" mass="13212">MHELPITESIVRICCEEAEKYNVKKVNEIKIKVGELSGLVPECLQSYFDIVSKDTIIEGAKLNIIKIPVTMECTECNAKFELLKSQGNCCEVCGSTKLKIVNGNEYYIDSMEVDEDGN</sequence>
<feature type="binding site" evidence="4">
    <location>
        <position position="93"/>
    </location>
    <ligand>
        <name>Zn(2+)</name>
        <dbReference type="ChEBI" id="CHEBI:29105"/>
    </ligand>
</feature>
<keyword evidence="2 4" id="KW-0479">Metal-binding</keyword>
<proteinExistence type="inferred from homology"/>
<dbReference type="InterPro" id="IPR000688">
    <property type="entry name" value="HypA/HybF"/>
</dbReference>
<comment type="similarity">
    <text evidence="4">Belongs to the HypA/HybF family.</text>
</comment>
<dbReference type="PIRSF" id="PIRSF004761">
    <property type="entry name" value="Hydrgn_mat_HypA"/>
    <property type="match status" value="1"/>
</dbReference>
<feature type="binding site" evidence="4">
    <location>
        <position position="73"/>
    </location>
    <ligand>
        <name>Zn(2+)</name>
        <dbReference type="ChEBI" id="CHEBI:29105"/>
    </ligand>
</feature>
<gene>
    <name evidence="5" type="primary">hypA_2</name>
    <name evidence="4" type="synonym">hypA</name>
    <name evidence="5" type="ORF">bsdE14_37910</name>
</gene>
<protein>
    <recommendedName>
        <fullName evidence="4">Hydrogenase maturation factor HypA</fullName>
    </recommendedName>
</protein>
<keyword evidence="1 4" id="KW-0533">Nickel</keyword>
<dbReference type="PANTHER" id="PTHR34535:SF3">
    <property type="entry name" value="HYDROGENASE MATURATION FACTOR HYPA"/>
    <property type="match status" value="1"/>
</dbReference>
<reference evidence="5 6" key="1">
    <citation type="journal article" date="2024" name="Int. J. Syst. Evol. Microbiol.">
        <title>Clostridium omnivorum sp. nov., isolated from anoxic soil under the treatment of reductive soil disinfestation.</title>
        <authorList>
            <person name="Ueki A."/>
            <person name="Tonouchi A."/>
            <person name="Kaku N."/>
            <person name="Honma S."/>
            <person name="Ueki K."/>
        </authorList>
    </citation>
    <scope>NUCLEOTIDE SEQUENCE [LARGE SCALE GENOMIC DNA]</scope>
    <source>
        <strain evidence="5 6">E14</strain>
    </source>
</reference>
<dbReference type="Pfam" id="PF01155">
    <property type="entry name" value="HypA"/>
    <property type="match status" value="1"/>
</dbReference>
<dbReference type="HAMAP" id="MF_00213">
    <property type="entry name" value="HypA_HybF"/>
    <property type="match status" value="1"/>
</dbReference>